<keyword evidence="7" id="KW-1185">Reference proteome</keyword>
<evidence type="ECO:0000256" key="1">
    <source>
        <dbReference type="ARBA" id="ARBA00022723"/>
    </source>
</evidence>
<dbReference type="SUPFAM" id="SSF48056">
    <property type="entry name" value="Di-copper centre-containing domain"/>
    <property type="match status" value="1"/>
</dbReference>
<accession>A0AAD5MAT2</accession>
<dbReference type="InterPro" id="IPR002227">
    <property type="entry name" value="Tyrosinase_Cu-bd"/>
</dbReference>
<dbReference type="Pfam" id="PF00264">
    <property type="entry name" value="Tyrosinase"/>
    <property type="match status" value="1"/>
</dbReference>
<dbReference type="InterPro" id="IPR008922">
    <property type="entry name" value="Di-copper_centre_dom_sf"/>
</dbReference>
<dbReference type="PANTHER" id="PTHR11474:SF126">
    <property type="entry name" value="TYROSINASE-LIKE PROTEIN TYR-1-RELATED"/>
    <property type="match status" value="1"/>
</dbReference>
<proteinExistence type="predicted"/>
<dbReference type="PROSITE" id="PS00497">
    <property type="entry name" value="TYROSINASE_1"/>
    <property type="match status" value="1"/>
</dbReference>
<feature type="signal peptide" evidence="3">
    <location>
        <begin position="1"/>
        <end position="24"/>
    </location>
</feature>
<feature type="domain" description="Tyrosinase copper-binding" evidence="4">
    <location>
        <begin position="103"/>
        <end position="120"/>
    </location>
</feature>
<evidence type="ECO:0000313" key="6">
    <source>
        <dbReference type="EMBL" id="KAJ0408390.1"/>
    </source>
</evidence>
<dbReference type="GO" id="GO:0046872">
    <property type="term" value="F:metal ion binding"/>
    <property type="evidence" value="ECO:0007669"/>
    <property type="project" value="UniProtKB-KW"/>
</dbReference>
<dbReference type="Gene3D" id="1.10.1280.10">
    <property type="entry name" value="Di-copper center containing domain from catechol oxidase"/>
    <property type="match status" value="1"/>
</dbReference>
<dbReference type="EMBL" id="JAKCXM010000012">
    <property type="protein sequence ID" value="KAJ0408390.1"/>
    <property type="molecule type" value="Genomic_DNA"/>
</dbReference>
<name>A0AAD5MAT2_PYTIN</name>
<keyword evidence="1" id="KW-0479">Metal-binding</keyword>
<dbReference type="PANTHER" id="PTHR11474">
    <property type="entry name" value="TYROSINASE FAMILY MEMBER"/>
    <property type="match status" value="1"/>
</dbReference>
<feature type="domain" description="Tyrosinase copper-binding" evidence="5">
    <location>
        <begin position="271"/>
        <end position="282"/>
    </location>
</feature>
<evidence type="ECO:0000259" key="4">
    <source>
        <dbReference type="PROSITE" id="PS00497"/>
    </source>
</evidence>
<evidence type="ECO:0000256" key="3">
    <source>
        <dbReference type="SAM" id="SignalP"/>
    </source>
</evidence>
<reference evidence="6" key="1">
    <citation type="submission" date="2021-12" db="EMBL/GenBank/DDBJ databases">
        <title>Prjna785345.</title>
        <authorList>
            <person name="Rujirawat T."/>
            <person name="Krajaejun T."/>
        </authorList>
    </citation>
    <scope>NUCLEOTIDE SEQUENCE</scope>
    <source>
        <strain evidence="6">Pi057C3</strain>
    </source>
</reference>
<keyword evidence="3" id="KW-0732">Signal</keyword>
<dbReference type="PRINTS" id="PR00092">
    <property type="entry name" value="TYROSINASE"/>
</dbReference>
<dbReference type="AlphaFoldDB" id="A0AAD5MAT2"/>
<dbReference type="GO" id="GO:0016491">
    <property type="term" value="F:oxidoreductase activity"/>
    <property type="evidence" value="ECO:0007669"/>
    <property type="project" value="InterPro"/>
</dbReference>
<dbReference type="InterPro" id="IPR050316">
    <property type="entry name" value="Tyrosinase/Hemocyanin"/>
</dbReference>
<organism evidence="6 7">
    <name type="scientific">Pythium insidiosum</name>
    <name type="common">Pythiosis disease agent</name>
    <dbReference type="NCBI Taxonomy" id="114742"/>
    <lineage>
        <taxon>Eukaryota</taxon>
        <taxon>Sar</taxon>
        <taxon>Stramenopiles</taxon>
        <taxon>Oomycota</taxon>
        <taxon>Peronosporomycetes</taxon>
        <taxon>Pythiales</taxon>
        <taxon>Pythiaceae</taxon>
        <taxon>Pythium</taxon>
    </lineage>
</organism>
<evidence type="ECO:0000313" key="7">
    <source>
        <dbReference type="Proteomes" id="UP001209570"/>
    </source>
</evidence>
<keyword evidence="2" id="KW-0186">Copper</keyword>
<evidence type="ECO:0000256" key="2">
    <source>
        <dbReference type="ARBA" id="ARBA00023008"/>
    </source>
</evidence>
<protein>
    <recommendedName>
        <fullName evidence="4 5">Tyrosinase copper-binding domain-containing protein</fullName>
    </recommendedName>
</protein>
<evidence type="ECO:0000259" key="5">
    <source>
        <dbReference type="PROSITE" id="PS00498"/>
    </source>
</evidence>
<dbReference type="Proteomes" id="UP001209570">
    <property type="component" value="Unassembled WGS sequence"/>
</dbReference>
<sequence>MKLFLLFRHCVLAALVVVDLAVLAQDATVSSAPSPAMDPLPLPTEQQLTGDAMCGPRIRKSWDMLTPLEKDVYLRAIARAMDDGLYIRFVELHAEQMTTMEAHRTCMFVYWHRLMLLGFENMLRAYGGEFACITVPYWNYVDHNALFLAGACSSLEGCAPILRELGGSALGVLRTVTVNGTPVQGRCVAAAPLDHFCESALLSGPQCARCVPRGDWRRGGFPPTTSVASLLRQLFSTPTIDGVSANLERGVHNTIHNSLGGVMGVIEAPADPIFFSHHATVDLLHSIFHHCAVGNVSPLTPDQLVSDPRLYVQCPRQAPLPGLLRSPDRNVLGPQSLIMARTATAAQGMRSVALPVRNSANPLAPFFSPLPADYLSYSDVRDLGSYSYNYEMTGLLADMFTTCGGLVTGFAARRLQVKPSDHPLVEAVVVPSNSSLSRPDSWFHEAFAAVHNATADDDFATALHEVEKMVCLFYDECRGPVTDFSDTFRASFQVIGSTPCQQVVADVRAGRDRVAVEGWKELLERHFRC</sequence>
<gene>
    <name evidence="6" type="ORF">P43SY_003116</name>
</gene>
<feature type="chain" id="PRO_5041903148" description="Tyrosinase copper-binding domain-containing protein" evidence="3">
    <location>
        <begin position="25"/>
        <end position="529"/>
    </location>
</feature>
<comment type="caution">
    <text evidence="6">The sequence shown here is derived from an EMBL/GenBank/DDBJ whole genome shotgun (WGS) entry which is preliminary data.</text>
</comment>
<dbReference type="PROSITE" id="PS00498">
    <property type="entry name" value="TYROSINASE_2"/>
    <property type="match status" value="1"/>
</dbReference>